<sequence length="79" mass="8490">MLPNRAQGHLAAQAAMSCRHFPGKFVFPQTAYILSHILISDNAECFPPTLALNTPNFRENPHGKPTRDGKGLGEACTGG</sequence>
<protein>
    <submittedName>
        <fullName evidence="2">Uncharacterized protein</fullName>
    </submittedName>
</protein>
<proteinExistence type="predicted"/>
<name>A0AA38HVM4_9CUCU</name>
<accession>A0AA38HVM4</accession>
<dbReference type="AlphaFoldDB" id="A0AA38HVM4"/>
<organism evidence="2 3">
    <name type="scientific">Zophobas morio</name>
    <dbReference type="NCBI Taxonomy" id="2755281"/>
    <lineage>
        <taxon>Eukaryota</taxon>
        <taxon>Metazoa</taxon>
        <taxon>Ecdysozoa</taxon>
        <taxon>Arthropoda</taxon>
        <taxon>Hexapoda</taxon>
        <taxon>Insecta</taxon>
        <taxon>Pterygota</taxon>
        <taxon>Neoptera</taxon>
        <taxon>Endopterygota</taxon>
        <taxon>Coleoptera</taxon>
        <taxon>Polyphaga</taxon>
        <taxon>Cucujiformia</taxon>
        <taxon>Tenebrionidae</taxon>
        <taxon>Zophobas</taxon>
    </lineage>
</organism>
<evidence type="ECO:0000313" key="3">
    <source>
        <dbReference type="Proteomes" id="UP001168821"/>
    </source>
</evidence>
<dbReference type="PROSITE" id="PS51257">
    <property type="entry name" value="PROKAR_LIPOPROTEIN"/>
    <property type="match status" value="1"/>
</dbReference>
<reference evidence="2" key="1">
    <citation type="journal article" date="2023" name="G3 (Bethesda)">
        <title>Whole genome assemblies of Zophobas morio and Tenebrio molitor.</title>
        <authorList>
            <person name="Kaur S."/>
            <person name="Stinson S.A."/>
            <person name="diCenzo G.C."/>
        </authorList>
    </citation>
    <scope>NUCLEOTIDE SEQUENCE</scope>
    <source>
        <strain evidence="2">QUZm001</strain>
    </source>
</reference>
<keyword evidence="3" id="KW-1185">Reference proteome</keyword>
<comment type="caution">
    <text evidence="2">The sequence shown here is derived from an EMBL/GenBank/DDBJ whole genome shotgun (WGS) entry which is preliminary data.</text>
</comment>
<feature type="region of interest" description="Disordered" evidence="1">
    <location>
        <begin position="56"/>
        <end position="79"/>
    </location>
</feature>
<dbReference type="Proteomes" id="UP001168821">
    <property type="component" value="Unassembled WGS sequence"/>
</dbReference>
<evidence type="ECO:0000313" key="2">
    <source>
        <dbReference type="EMBL" id="KAJ3643877.1"/>
    </source>
</evidence>
<gene>
    <name evidence="2" type="ORF">Zmor_026561</name>
</gene>
<evidence type="ECO:0000256" key="1">
    <source>
        <dbReference type="SAM" id="MobiDB-lite"/>
    </source>
</evidence>
<dbReference type="EMBL" id="JALNTZ010000008">
    <property type="protein sequence ID" value="KAJ3643877.1"/>
    <property type="molecule type" value="Genomic_DNA"/>
</dbReference>
<feature type="compositionally biased region" description="Basic and acidic residues" evidence="1">
    <location>
        <begin position="59"/>
        <end position="71"/>
    </location>
</feature>